<dbReference type="EMBL" id="FNDT01000001">
    <property type="protein sequence ID" value="SDH34845.1"/>
    <property type="molecule type" value="Genomic_DNA"/>
</dbReference>
<keyword evidence="4" id="KW-1185">Reference proteome</keyword>
<reference evidence="3 4" key="1">
    <citation type="submission" date="2016-10" db="EMBL/GenBank/DDBJ databases">
        <authorList>
            <person name="de Groot N.N."/>
        </authorList>
    </citation>
    <scope>NUCLEOTIDE SEQUENCE [LARGE SCALE GENOMIC DNA]</scope>
    <source>
        <strain evidence="3 4">NP_1H</strain>
    </source>
</reference>
<protein>
    <submittedName>
        <fullName evidence="3">Polysaccharide pyruvyl transferase family protein WcaK</fullName>
    </submittedName>
</protein>
<evidence type="ECO:0000259" key="2">
    <source>
        <dbReference type="Pfam" id="PF04230"/>
    </source>
</evidence>
<gene>
    <name evidence="3" type="ORF">SAMN04488693_10111</name>
</gene>
<dbReference type="Proteomes" id="UP000199258">
    <property type="component" value="Unassembled WGS sequence"/>
</dbReference>
<evidence type="ECO:0000313" key="3">
    <source>
        <dbReference type="EMBL" id="SDH34845.1"/>
    </source>
</evidence>
<dbReference type="AlphaFoldDB" id="A0A1G8BNP5"/>
<organism evidence="3 4">
    <name type="scientific">Arthrobacter subterraneus</name>
    <dbReference type="NCBI Taxonomy" id="335973"/>
    <lineage>
        <taxon>Bacteria</taxon>
        <taxon>Bacillati</taxon>
        <taxon>Actinomycetota</taxon>
        <taxon>Actinomycetes</taxon>
        <taxon>Micrococcales</taxon>
        <taxon>Micrococcaceae</taxon>
        <taxon>Arthrobacter</taxon>
    </lineage>
</organism>
<keyword evidence="3" id="KW-0808">Transferase</keyword>
<dbReference type="Pfam" id="PF04230">
    <property type="entry name" value="PS_pyruv_trans"/>
    <property type="match status" value="1"/>
</dbReference>
<dbReference type="STRING" id="335973.SAMN04488693_10111"/>
<dbReference type="RefSeq" id="WP_090584070.1">
    <property type="nucleotide sequence ID" value="NZ_FNDT01000001.1"/>
</dbReference>
<evidence type="ECO:0000256" key="1">
    <source>
        <dbReference type="SAM" id="MobiDB-lite"/>
    </source>
</evidence>
<dbReference type="GO" id="GO:0016740">
    <property type="term" value="F:transferase activity"/>
    <property type="evidence" value="ECO:0007669"/>
    <property type="project" value="UniProtKB-KW"/>
</dbReference>
<dbReference type="InterPro" id="IPR007345">
    <property type="entry name" value="Polysacch_pyruvyl_Trfase"/>
</dbReference>
<feature type="compositionally biased region" description="Low complexity" evidence="1">
    <location>
        <begin position="376"/>
        <end position="393"/>
    </location>
</feature>
<evidence type="ECO:0000313" key="4">
    <source>
        <dbReference type="Proteomes" id="UP000199258"/>
    </source>
</evidence>
<accession>A0A1G8BNP5</accession>
<dbReference type="OrthoDB" id="8444043at2"/>
<sequence length="393" mass="42397">MNRKPLYLVGPSGHPNFGDEFITASWLRFLAAERPDDDVWLDCPHPGSAQILFAGLHPRLRITNTLWRCAAENQELAAPELAERMRSLVTNLGSPSFDLGLLMLREAASLHLIGGGYINGMWAHHAALIHGMRAVHDLTGAPLFGTGLGLMPVLFDEPANRTLFSDFAHASARDAASSDAYGLPQAPDDAFLGVNGELGRNQRDGVFVCIQSDTADPDLADSAIATARAILEPMAAAGRSIHYVEAVPGADRVAFDRLADIIPAENFLSFAEIWQQGLPLSGRQTWITTRFHFHLLAAAAGADGVALPVRPGYYDVKHQSLIDLGSRWSLGGGHSVSPDGAESLSQRLEELSALKESEARELYSQRSPAPVLSGPLSRFGRSAGRSLGSRLRR</sequence>
<name>A0A1G8BNP5_9MICC</name>
<proteinExistence type="predicted"/>
<feature type="domain" description="Polysaccharide pyruvyl transferase" evidence="2">
    <location>
        <begin position="16"/>
        <end position="302"/>
    </location>
</feature>
<feature type="region of interest" description="Disordered" evidence="1">
    <location>
        <begin position="359"/>
        <end position="393"/>
    </location>
</feature>